<proteinExistence type="predicted"/>
<organism evidence="1">
    <name type="scientific">Myoviridae sp. ctfyA6</name>
    <dbReference type="NCBI Taxonomy" id="2827698"/>
    <lineage>
        <taxon>Viruses</taxon>
        <taxon>Duplodnaviria</taxon>
        <taxon>Heunggongvirae</taxon>
        <taxon>Uroviricota</taxon>
        <taxon>Caudoviricetes</taxon>
    </lineage>
</organism>
<dbReference type="EMBL" id="BK032670">
    <property type="protein sequence ID" value="DAF54042.1"/>
    <property type="molecule type" value="Genomic_DNA"/>
</dbReference>
<reference evidence="1" key="1">
    <citation type="journal article" date="2021" name="Proc. Natl. Acad. Sci. U.S.A.">
        <title>A Catalog of Tens of Thousands of Viruses from Human Metagenomes Reveals Hidden Associations with Chronic Diseases.</title>
        <authorList>
            <person name="Tisza M.J."/>
            <person name="Buck C.B."/>
        </authorList>
    </citation>
    <scope>NUCLEOTIDE SEQUENCE</scope>
    <source>
        <strain evidence="1">CtfyA6</strain>
    </source>
</reference>
<protein>
    <submittedName>
        <fullName evidence="1">Uncharacterized protein</fullName>
    </submittedName>
</protein>
<evidence type="ECO:0000313" key="1">
    <source>
        <dbReference type="EMBL" id="DAF54042.1"/>
    </source>
</evidence>
<accession>A0A8S5SU07</accession>
<name>A0A8S5SU07_9CAUD</name>
<sequence length="33" mass="4328">MHNLNYLDLENREYFPNILRQYQEFQELFWLLH</sequence>